<reference evidence="2 3" key="1">
    <citation type="submission" date="2015-11" db="EMBL/GenBank/DDBJ databases">
        <authorList>
            <person name="Lin W."/>
        </authorList>
    </citation>
    <scope>NUCLEOTIDE SEQUENCE [LARGE SCALE GENOMIC DNA]</scope>
    <source>
        <strain evidence="2 3">HCH-1</strain>
    </source>
</reference>
<sequence>MELNQATLGALYQGFNTIFQQAFDSVPPQYQRVAMTVPSNTSEEKYAWMGVLPKMREWVGERFIHNLKTHDYSIKNLQWEMTIAVNANNIKDNTLGIFNPVISDLGRTAATHPDELVFGLLPKGLTTACYDGKNFFDDDHPVGSASVSNYGGGAGTAWYLLDVSRSIKPLVFQVREETEFVALDRPEDVNVFMRNEYFYGARRRDNAGFGLWQLAYCSKQSLDATNYAAARAAMLQFKDDSGRPLGVNPGLLVVSPSQEGEARALMLNEMNAAGATNTWRNTAELLVVSWL</sequence>
<evidence type="ECO:0000259" key="1">
    <source>
        <dbReference type="Pfam" id="PF10124"/>
    </source>
</evidence>
<organism evidence="2 3">
    <name type="scientific">Candidatus Magnetominusculus xianensis</name>
    <dbReference type="NCBI Taxonomy" id="1748249"/>
    <lineage>
        <taxon>Bacteria</taxon>
        <taxon>Pseudomonadati</taxon>
        <taxon>Nitrospirota</taxon>
        <taxon>Nitrospiria</taxon>
        <taxon>Nitrospirales</taxon>
        <taxon>Nitrospiraceae</taxon>
        <taxon>Candidatus Magnetominusculus</taxon>
    </lineage>
</organism>
<name>A0ABR5SDK5_9BACT</name>
<comment type="caution">
    <text evidence="2">The sequence shown here is derived from an EMBL/GenBank/DDBJ whole genome shotgun (WGS) entry which is preliminary data.</text>
</comment>
<accession>A0ABR5SDK5</accession>
<dbReference type="InterPro" id="IPR018774">
    <property type="entry name" value="Phage_Mu_GpT"/>
</dbReference>
<feature type="domain" description="Bacteriophage Mu GpT" evidence="1">
    <location>
        <begin position="9"/>
        <end position="291"/>
    </location>
</feature>
<gene>
    <name evidence="2" type="ORF">ASN18_2652</name>
</gene>
<proteinExistence type="predicted"/>
<protein>
    <submittedName>
        <fullName evidence="2">Phage head protein</fullName>
    </submittedName>
</protein>
<dbReference type="EMBL" id="LNQR01000101">
    <property type="protein sequence ID" value="KWT81146.1"/>
    <property type="molecule type" value="Genomic_DNA"/>
</dbReference>
<dbReference type="Proteomes" id="UP000060487">
    <property type="component" value="Unassembled WGS sequence"/>
</dbReference>
<keyword evidence="3" id="KW-1185">Reference proteome</keyword>
<dbReference type="Pfam" id="PF10124">
    <property type="entry name" value="Mu-like_gpT"/>
    <property type="match status" value="1"/>
</dbReference>
<evidence type="ECO:0000313" key="2">
    <source>
        <dbReference type="EMBL" id="KWT81146.1"/>
    </source>
</evidence>
<dbReference type="RefSeq" id="WP_085053274.1">
    <property type="nucleotide sequence ID" value="NZ_LNQR01000101.1"/>
</dbReference>
<evidence type="ECO:0000313" key="3">
    <source>
        <dbReference type="Proteomes" id="UP000060487"/>
    </source>
</evidence>